<reference evidence="2" key="1">
    <citation type="submission" date="2019-12" db="EMBL/GenBank/DDBJ databases">
        <title>Genome sequencing and annotation of Brassica cretica.</title>
        <authorList>
            <person name="Studholme D.J."/>
            <person name="Sarris P.F."/>
        </authorList>
    </citation>
    <scope>NUCLEOTIDE SEQUENCE</scope>
    <source>
        <strain evidence="3">PFS-001/15</strain>
        <strain evidence="2">PFS-102/07</strain>
        <tissue evidence="2">Leaf</tissue>
    </source>
</reference>
<comment type="caution">
    <text evidence="2">The sequence shown here is derived from an EMBL/GenBank/DDBJ whole genome shotgun (WGS) entry which is preliminary data.</text>
</comment>
<evidence type="ECO:0000313" key="3">
    <source>
        <dbReference type="EMBL" id="KAF2598561.1"/>
    </source>
</evidence>
<feature type="chain" id="PRO_5042710435" evidence="1">
    <location>
        <begin position="24"/>
        <end position="108"/>
    </location>
</feature>
<name>A0A3N6R5E1_BRACR</name>
<dbReference type="PROSITE" id="PS51257">
    <property type="entry name" value="PROKAR_LIPOPROTEIN"/>
    <property type="match status" value="1"/>
</dbReference>
<dbReference type="EMBL" id="QGKY02001250">
    <property type="protein sequence ID" value="KAF2560472.1"/>
    <property type="molecule type" value="Genomic_DNA"/>
</dbReference>
<dbReference type="EMBL" id="QGKW02000717">
    <property type="protein sequence ID" value="KAF2598561.1"/>
    <property type="molecule type" value="Genomic_DNA"/>
</dbReference>
<evidence type="ECO:0000256" key="1">
    <source>
        <dbReference type="SAM" id="SignalP"/>
    </source>
</evidence>
<dbReference type="Proteomes" id="UP000712281">
    <property type="component" value="Unassembled WGS sequence"/>
</dbReference>
<feature type="signal peptide" evidence="1">
    <location>
        <begin position="1"/>
        <end position="23"/>
    </location>
</feature>
<evidence type="ECO:0000313" key="2">
    <source>
        <dbReference type="EMBL" id="KAF2560472.1"/>
    </source>
</evidence>
<protein>
    <submittedName>
        <fullName evidence="2">Uncharacterized protein</fullName>
    </submittedName>
</protein>
<gene>
    <name evidence="3" type="ORF">F2Q68_00009694</name>
    <name evidence="2" type="ORF">F2Q70_00016710</name>
</gene>
<organism evidence="2">
    <name type="scientific">Brassica cretica</name>
    <name type="common">Mustard</name>
    <dbReference type="NCBI Taxonomy" id="69181"/>
    <lineage>
        <taxon>Eukaryota</taxon>
        <taxon>Viridiplantae</taxon>
        <taxon>Streptophyta</taxon>
        <taxon>Embryophyta</taxon>
        <taxon>Tracheophyta</taxon>
        <taxon>Spermatophyta</taxon>
        <taxon>Magnoliopsida</taxon>
        <taxon>eudicotyledons</taxon>
        <taxon>Gunneridae</taxon>
        <taxon>Pentapetalae</taxon>
        <taxon>rosids</taxon>
        <taxon>malvids</taxon>
        <taxon>Brassicales</taxon>
        <taxon>Brassicaceae</taxon>
        <taxon>Brassiceae</taxon>
        <taxon>Brassica</taxon>
    </lineage>
</organism>
<accession>A0A3N6R5E1</accession>
<proteinExistence type="predicted"/>
<sequence length="108" mass="12324">MKCSFPVFCTLLLFLACFCLASALSSFHLSYFCMLIDSFSVIGKVSDYRNIDGSLAIDFYIFIQAIVNPSFTVLFYRGMTTKTNIQHNLSDPLQDLSSIEFFRDLKFV</sequence>
<keyword evidence="1" id="KW-0732">Signal</keyword>
<dbReference type="AlphaFoldDB" id="A0A3N6R5E1"/>